<evidence type="ECO:0000313" key="1">
    <source>
        <dbReference type="EnsemblMetazoa" id="XP_019857689.1"/>
    </source>
</evidence>
<reference evidence="1" key="2">
    <citation type="submission" date="2024-06" db="UniProtKB">
        <authorList>
            <consortium name="EnsemblMetazoa"/>
        </authorList>
    </citation>
    <scope>IDENTIFICATION</scope>
</reference>
<dbReference type="RefSeq" id="XP_019857689.1">
    <property type="nucleotide sequence ID" value="XM_020002130.1"/>
</dbReference>
<dbReference type="KEGG" id="aqu:109585989"/>
<dbReference type="Proteomes" id="UP000007879">
    <property type="component" value="Unassembled WGS sequence"/>
</dbReference>
<keyword evidence="2" id="KW-1185">Reference proteome</keyword>
<reference evidence="2" key="1">
    <citation type="journal article" date="2010" name="Nature">
        <title>The Amphimedon queenslandica genome and the evolution of animal complexity.</title>
        <authorList>
            <person name="Srivastava M."/>
            <person name="Simakov O."/>
            <person name="Chapman J."/>
            <person name="Fahey B."/>
            <person name="Gauthier M.E."/>
            <person name="Mitros T."/>
            <person name="Richards G.S."/>
            <person name="Conaco C."/>
            <person name="Dacre M."/>
            <person name="Hellsten U."/>
            <person name="Larroux C."/>
            <person name="Putnam N.H."/>
            <person name="Stanke M."/>
            <person name="Adamska M."/>
            <person name="Darling A."/>
            <person name="Degnan S.M."/>
            <person name="Oakley T.H."/>
            <person name="Plachetzki D.C."/>
            <person name="Zhai Y."/>
            <person name="Adamski M."/>
            <person name="Calcino A."/>
            <person name="Cummins S.F."/>
            <person name="Goodstein D.M."/>
            <person name="Harris C."/>
            <person name="Jackson D.J."/>
            <person name="Leys S.P."/>
            <person name="Shu S."/>
            <person name="Woodcroft B.J."/>
            <person name="Vervoort M."/>
            <person name="Kosik K.S."/>
            <person name="Manning G."/>
            <person name="Degnan B.M."/>
            <person name="Rokhsar D.S."/>
        </authorList>
    </citation>
    <scope>NUCLEOTIDE SEQUENCE [LARGE SCALE GENOMIC DNA]</scope>
</reference>
<accession>A0AAN0JLP9</accession>
<evidence type="ECO:0000313" key="2">
    <source>
        <dbReference type="Proteomes" id="UP000007879"/>
    </source>
</evidence>
<protein>
    <submittedName>
        <fullName evidence="1">Uncharacterized protein</fullName>
    </submittedName>
</protein>
<proteinExistence type="predicted"/>
<organism evidence="1 2">
    <name type="scientific">Amphimedon queenslandica</name>
    <name type="common">Sponge</name>
    <dbReference type="NCBI Taxonomy" id="400682"/>
    <lineage>
        <taxon>Eukaryota</taxon>
        <taxon>Metazoa</taxon>
        <taxon>Porifera</taxon>
        <taxon>Demospongiae</taxon>
        <taxon>Heteroscleromorpha</taxon>
        <taxon>Haplosclerida</taxon>
        <taxon>Niphatidae</taxon>
        <taxon>Amphimedon</taxon>
    </lineage>
</organism>
<dbReference type="GeneID" id="109585989"/>
<dbReference type="AlphaFoldDB" id="A0AAN0JLP9"/>
<name>A0AAN0JLP9_AMPQE</name>
<sequence length="129" mass="14685">MDAVFAEEKKGDRKKMIEKFVSLFLPGTYHELSLNNDVLNFYHHDTSVRLSAVKSLKSTIIDGRGTSSPHHSYDDNFFSSVLLSRLSDDEPTVVKAVLDMGEEVLLKHVDKTELLNSLQKISHHKSQNW</sequence>
<dbReference type="EnsemblMetazoa" id="XM_020002130.1">
    <property type="protein sequence ID" value="XP_019857689.1"/>
    <property type="gene ID" value="LOC109585989"/>
</dbReference>